<dbReference type="KEGG" id="bgz:XH91_13980"/>
<evidence type="ECO:0000256" key="1">
    <source>
        <dbReference type="ARBA" id="ARBA00004442"/>
    </source>
</evidence>
<dbReference type="Proteomes" id="UP000288972">
    <property type="component" value="Chromosome"/>
</dbReference>
<proteinExistence type="predicted"/>
<evidence type="ECO:0000256" key="4">
    <source>
        <dbReference type="ARBA" id="ARBA00023136"/>
    </source>
</evidence>
<accession>A0AAE6C8C4</accession>
<reference evidence="8 10" key="2">
    <citation type="submission" date="2018-10" db="EMBL/GenBank/DDBJ databases">
        <title>Bradyrhizobium sp. nov., effective nodules isolated from peanut in China.</title>
        <authorList>
            <person name="Li Y."/>
        </authorList>
    </citation>
    <scope>NUCLEOTIDE SEQUENCE [LARGE SCALE GENOMIC DNA]</scope>
    <source>
        <strain evidence="8 10">CCBAU 53426</strain>
    </source>
</reference>
<reference evidence="7 9" key="1">
    <citation type="submission" date="2018-06" db="EMBL/GenBank/DDBJ databases">
        <title>Comparative genomics of rhizobia nodulating Arachis hypogaea in China.</title>
        <authorList>
            <person name="Li Y."/>
        </authorList>
    </citation>
    <scope>NUCLEOTIDE SEQUENCE [LARGE SCALE GENOMIC DNA]</scope>
    <source>
        <strain evidence="7 9">CCBAU 51670</strain>
    </source>
</reference>
<dbReference type="GO" id="GO:0015288">
    <property type="term" value="F:porin activity"/>
    <property type="evidence" value="ECO:0007669"/>
    <property type="project" value="TreeGrafter"/>
</dbReference>
<dbReference type="PANTHER" id="PTHR30026:SF20">
    <property type="entry name" value="OUTER MEMBRANE PROTEIN TOLC"/>
    <property type="match status" value="1"/>
</dbReference>
<dbReference type="AlphaFoldDB" id="A0AAE6C8C4"/>
<evidence type="ECO:0000313" key="8">
    <source>
        <dbReference type="EMBL" id="RXH07673.1"/>
    </source>
</evidence>
<evidence type="ECO:0000313" key="10">
    <source>
        <dbReference type="Proteomes" id="UP000290401"/>
    </source>
</evidence>
<evidence type="ECO:0000256" key="2">
    <source>
        <dbReference type="ARBA" id="ARBA00022452"/>
    </source>
</evidence>
<dbReference type="Gene3D" id="1.20.1600.10">
    <property type="entry name" value="Outer membrane efflux proteins (OEP)"/>
    <property type="match status" value="1"/>
</dbReference>
<dbReference type="Proteomes" id="UP000290401">
    <property type="component" value="Unassembled WGS sequence"/>
</dbReference>
<dbReference type="GO" id="GO:0015562">
    <property type="term" value="F:efflux transmembrane transporter activity"/>
    <property type="evidence" value="ECO:0007669"/>
    <property type="project" value="InterPro"/>
</dbReference>
<dbReference type="SUPFAM" id="SSF56954">
    <property type="entry name" value="Outer membrane efflux proteins (OEP)"/>
    <property type="match status" value="1"/>
</dbReference>
<feature type="region of interest" description="Disordered" evidence="6">
    <location>
        <begin position="82"/>
        <end position="101"/>
    </location>
</feature>
<feature type="compositionally biased region" description="Basic and acidic residues" evidence="6">
    <location>
        <begin position="498"/>
        <end position="514"/>
    </location>
</feature>
<dbReference type="EMBL" id="CP030053">
    <property type="protein sequence ID" value="QAU46361.1"/>
    <property type="molecule type" value="Genomic_DNA"/>
</dbReference>
<keyword evidence="10" id="KW-1185">Reference proteome</keyword>
<keyword evidence="5" id="KW-0998">Cell outer membrane</keyword>
<sequence length="545" mass="59422">MTDDERAAELQIDTAAMFAGQEPLNHPLTLHEALARALKYNLDARVKVMEEALASDDLDLSRYDLLPKAGYNGAYLTRNNVDGSSSRSVTTGVQTLEPSTSTDRDRLVADLTLSWNLLDFGVSYFNARQQANRILVVDEQRRRVTQNLFQDVRRAFWRAAGAQVLNARIKSAIHEAQGALTNSRQVEKEGLRPPVDALRYQKALLDLLRQLESVQQVLAISKTELASLINLPPGQNYSLAVPRSLAVQPLHVSMARMEETALMLNPDIREQSYLKRISVDEAHKAILKLLPSANLSWGPNYDSNSFLVNNTWTAGAVRIGGYLNSLILAPVTLRRTDNATLLVDTRREALSIATLAKLHIAYQQYLAASRDYSRSTELADVDQRLSQQITNRTASDVQGDLERISAEVSAVFSELRRYQAYAEAQAALGRIYATLGVDPVPSAAASYDVIELSREIRRGMLEWQRGQIAEPVADAGQGAAPSDVASTATANIATAKPETAKSETAKSETVKSEAAKTVSPSAVPSSVATATTAAPPAADQKIGVN</sequence>
<dbReference type="PANTHER" id="PTHR30026">
    <property type="entry name" value="OUTER MEMBRANE PROTEIN TOLC"/>
    <property type="match status" value="1"/>
</dbReference>
<dbReference type="EMBL" id="RDQZ01000037">
    <property type="protein sequence ID" value="RXH07673.1"/>
    <property type="molecule type" value="Genomic_DNA"/>
</dbReference>
<keyword evidence="3" id="KW-0812">Transmembrane</keyword>
<gene>
    <name evidence="8" type="ORF">EAS56_32035</name>
    <name evidence="7" type="ORF">XH91_13980</name>
</gene>
<evidence type="ECO:0000256" key="5">
    <source>
        <dbReference type="ARBA" id="ARBA00023237"/>
    </source>
</evidence>
<evidence type="ECO:0000313" key="9">
    <source>
        <dbReference type="Proteomes" id="UP000288972"/>
    </source>
</evidence>
<organism evidence="7 9">
    <name type="scientific">Bradyrhizobium guangzhouense</name>
    <dbReference type="NCBI Taxonomy" id="1325095"/>
    <lineage>
        <taxon>Bacteria</taxon>
        <taxon>Pseudomonadati</taxon>
        <taxon>Pseudomonadota</taxon>
        <taxon>Alphaproteobacteria</taxon>
        <taxon>Hyphomicrobiales</taxon>
        <taxon>Nitrobacteraceae</taxon>
        <taxon>Bradyrhizobium</taxon>
    </lineage>
</organism>
<feature type="compositionally biased region" description="Low complexity" evidence="6">
    <location>
        <begin position="515"/>
        <end position="538"/>
    </location>
</feature>
<comment type="subcellular location">
    <subcellularLocation>
        <location evidence="1">Cell outer membrane</location>
    </subcellularLocation>
</comment>
<name>A0AAE6C8C4_9BRAD</name>
<dbReference type="GO" id="GO:1990281">
    <property type="term" value="C:efflux pump complex"/>
    <property type="evidence" value="ECO:0007669"/>
    <property type="project" value="TreeGrafter"/>
</dbReference>
<protein>
    <submittedName>
        <fullName evidence="8">TolC family protein</fullName>
    </submittedName>
</protein>
<evidence type="ECO:0000256" key="3">
    <source>
        <dbReference type="ARBA" id="ARBA00022692"/>
    </source>
</evidence>
<dbReference type="GO" id="GO:0009279">
    <property type="term" value="C:cell outer membrane"/>
    <property type="evidence" value="ECO:0007669"/>
    <property type="project" value="UniProtKB-SubCell"/>
</dbReference>
<keyword evidence="2" id="KW-1134">Transmembrane beta strand</keyword>
<keyword evidence="4" id="KW-0472">Membrane</keyword>
<evidence type="ECO:0000313" key="7">
    <source>
        <dbReference type="EMBL" id="QAU46361.1"/>
    </source>
</evidence>
<dbReference type="InterPro" id="IPR051906">
    <property type="entry name" value="TolC-like"/>
</dbReference>
<feature type="region of interest" description="Disordered" evidence="6">
    <location>
        <begin position="492"/>
        <end position="545"/>
    </location>
</feature>
<evidence type="ECO:0000256" key="6">
    <source>
        <dbReference type="SAM" id="MobiDB-lite"/>
    </source>
</evidence>